<evidence type="ECO:0000313" key="4">
    <source>
        <dbReference type="Proteomes" id="UP001149165"/>
    </source>
</evidence>
<feature type="region of interest" description="Disordered" evidence="1">
    <location>
        <begin position="76"/>
        <end position="126"/>
    </location>
</feature>
<evidence type="ECO:0000259" key="2">
    <source>
        <dbReference type="PROSITE" id="PS50126"/>
    </source>
</evidence>
<dbReference type="InterPro" id="IPR003029">
    <property type="entry name" value="S1_domain"/>
</dbReference>
<dbReference type="OrthoDB" id="10253254at2759"/>
<feature type="domain" description="S1 motif" evidence="2">
    <location>
        <begin position="159"/>
        <end position="187"/>
    </location>
</feature>
<protein>
    <recommendedName>
        <fullName evidence="2">S1 motif domain-containing protein</fullName>
    </recommendedName>
</protein>
<organism evidence="3 4">
    <name type="scientific">Penicillium angulare</name>
    <dbReference type="NCBI Taxonomy" id="116970"/>
    <lineage>
        <taxon>Eukaryota</taxon>
        <taxon>Fungi</taxon>
        <taxon>Dikarya</taxon>
        <taxon>Ascomycota</taxon>
        <taxon>Pezizomycotina</taxon>
        <taxon>Eurotiomycetes</taxon>
        <taxon>Eurotiomycetidae</taxon>
        <taxon>Eurotiales</taxon>
        <taxon>Aspergillaceae</taxon>
        <taxon>Penicillium</taxon>
    </lineage>
</organism>
<gene>
    <name evidence="3" type="ORF">N7456_012019</name>
</gene>
<evidence type="ECO:0000313" key="3">
    <source>
        <dbReference type="EMBL" id="KAJ5088403.1"/>
    </source>
</evidence>
<keyword evidence="4" id="KW-1185">Reference proteome</keyword>
<name>A0A9W9EUW3_9EURO</name>
<dbReference type="EMBL" id="JAPQKH010000007">
    <property type="protein sequence ID" value="KAJ5088403.1"/>
    <property type="molecule type" value="Genomic_DNA"/>
</dbReference>
<reference evidence="3" key="2">
    <citation type="journal article" date="2023" name="IMA Fungus">
        <title>Comparative genomic study of the Penicillium genus elucidates a diverse pangenome and 15 lateral gene transfer events.</title>
        <authorList>
            <person name="Petersen C."/>
            <person name="Sorensen T."/>
            <person name="Nielsen M.R."/>
            <person name="Sondergaard T.E."/>
            <person name="Sorensen J.L."/>
            <person name="Fitzpatrick D.A."/>
            <person name="Frisvad J.C."/>
            <person name="Nielsen K.L."/>
        </authorList>
    </citation>
    <scope>NUCLEOTIDE SEQUENCE</scope>
    <source>
        <strain evidence="3">IBT 30069</strain>
    </source>
</reference>
<proteinExistence type="predicted"/>
<accession>A0A9W9EUW3</accession>
<evidence type="ECO:0000256" key="1">
    <source>
        <dbReference type="SAM" id="MobiDB-lite"/>
    </source>
</evidence>
<sequence length="187" mass="21559">MDNGFPATLIKSADRLVRIMLPAMKSKSVDMPKGLFAEQHVEDEAKVFPNRAPPDQAARENSADDVFGMMESLAPKYSQHKQHNSDVDKSLNRARTCSRIPKRSWPRGRERHTSERYDGDDDEKRNMRRYQQERGDNFDRQENEIYRNCQPIDDFPVLHKIYDGHVTGVKEFGVFVNLHGVKGIIDG</sequence>
<dbReference type="Proteomes" id="UP001149165">
    <property type="component" value="Unassembled WGS sequence"/>
</dbReference>
<dbReference type="GO" id="GO:0003676">
    <property type="term" value="F:nucleic acid binding"/>
    <property type="evidence" value="ECO:0007669"/>
    <property type="project" value="InterPro"/>
</dbReference>
<feature type="compositionally biased region" description="Basic and acidic residues" evidence="1">
    <location>
        <begin position="107"/>
        <end position="126"/>
    </location>
</feature>
<dbReference type="AlphaFoldDB" id="A0A9W9EUW3"/>
<dbReference type="PROSITE" id="PS50126">
    <property type="entry name" value="S1"/>
    <property type="match status" value="1"/>
</dbReference>
<reference evidence="3" key="1">
    <citation type="submission" date="2022-11" db="EMBL/GenBank/DDBJ databases">
        <authorList>
            <person name="Petersen C."/>
        </authorList>
    </citation>
    <scope>NUCLEOTIDE SEQUENCE</scope>
    <source>
        <strain evidence="3">IBT 30069</strain>
    </source>
</reference>
<comment type="caution">
    <text evidence="3">The sequence shown here is derived from an EMBL/GenBank/DDBJ whole genome shotgun (WGS) entry which is preliminary data.</text>
</comment>